<keyword evidence="4" id="KW-1185">Reference proteome</keyword>
<feature type="compositionally biased region" description="Gly residues" evidence="2">
    <location>
        <begin position="328"/>
        <end position="337"/>
    </location>
</feature>
<dbReference type="OrthoDB" id="550575at2759"/>
<feature type="region of interest" description="Disordered" evidence="2">
    <location>
        <begin position="453"/>
        <end position="483"/>
    </location>
</feature>
<organism evidence="3 4">
    <name type="scientific">Chlorella sorokiniana</name>
    <name type="common">Freshwater green alga</name>
    <dbReference type="NCBI Taxonomy" id="3076"/>
    <lineage>
        <taxon>Eukaryota</taxon>
        <taxon>Viridiplantae</taxon>
        <taxon>Chlorophyta</taxon>
        <taxon>core chlorophytes</taxon>
        <taxon>Trebouxiophyceae</taxon>
        <taxon>Chlorellales</taxon>
        <taxon>Chlorellaceae</taxon>
        <taxon>Chlorella clade</taxon>
        <taxon>Chlorella</taxon>
    </lineage>
</organism>
<accession>A0A2P6TS21</accession>
<protein>
    <submittedName>
        <fullName evidence="3">Leucine Rich Repeat family</fullName>
    </submittedName>
</protein>
<dbReference type="GO" id="GO:0031146">
    <property type="term" value="P:SCF-dependent proteasomal ubiquitin-dependent protein catabolic process"/>
    <property type="evidence" value="ECO:0007669"/>
    <property type="project" value="TreeGrafter"/>
</dbReference>
<feature type="compositionally biased region" description="Low complexity" evidence="2">
    <location>
        <begin position="454"/>
        <end position="465"/>
    </location>
</feature>
<proteinExistence type="predicted"/>
<feature type="compositionally biased region" description="Polar residues" evidence="2">
    <location>
        <begin position="867"/>
        <end position="880"/>
    </location>
</feature>
<sequence length="891" mass="91845">MAAAEPVCSAWDTLPAEMLLLVERHVSAEDHAAMRLACRAWRWALEPAPARLQPLGKPVRVAAFPRATALDFAARGAGQSLTEHDLAAACLPLASQLEALNIGGAFMVTSTGLQRVLRACTALRSLGADGATVQNAAFAQLDQDALEGAVPADGLGTYDGTMQPPISLAAQPSSSAAQQPQHTLLLRQQPVAAPLQRLERLSLCGCMYLSGGVLAHLAAASPGLSYLNLAGCGLGLNVHADEAAHLGRLTSLEQLVLDGNAVDDAALQHVAALPRLHRLSMRQAVISDAGLRHLAARRGSTLPPRGNGAGPAGGPGAGEEQAQDGLPRAGGTGGSGGRDLGLAELDISGCSSLTDLCWLAITEMQGLTSLHMEHMSHLLQYPAMPEGLPAALWRLPRLRRLSLAGSCVHPSKLKLLAASCGGSLTHLDISTGGSAPCAAACYCGDWRHGGSGGSSSSNHSSQGSNRARRQWPNGPRQLPGPPYKRLTSLHERDLCEAAGSLRQLSSFCAAGTALPLRVCTAFVAAAPAGRLTALDLSGCCLEAEHPTSEAAYERQAPWQRQLFFSSGARRTLNFDELPAVTGNSATHLQQLHTELEAWQRPATAGRFAAALRRQGASLRSIRLSGASGLTDRHLSSLRGLEALTSLCLAGTGAALSATLLGEVADRCQYLSHLDISSTAADDACLAAAGVLPLSHLAIAGCSTVGAAGVAALAAGPAARSLRWLDLSQTSADDAAVWQLAQHCCKLTGLQLKGCRELSAAGVAGSVCQLRRLSDLGLGRCPAAVTDAAVGSFSHALTQLTRLSLSEARLSSRALLPLLQQLPVLADLDLTACSGEGLSDDQVQSLAKAAAPSTGGSTAGFQGDATAATIQMPQGSNSPTGSPFKRRAAGAV</sequence>
<dbReference type="Proteomes" id="UP000239899">
    <property type="component" value="Unassembled WGS sequence"/>
</dbReference>
<dbReference type="EMBL" id="LHPG02000008">
    <property type="protein sequence ID" value="PRW56858.1"/>
    <property type="molecule type" value="Genomic_DNA"/>
</dbReference>
<comment type="caution">
    <text evidence="3">The sequence shown here is derived from an EMBL/GenBank/DDBJ whole genome shotgun (WGS) entry which is preliminary data.</text>
</comment>
<reference evidence="3 4" key="1">
    <citation type="journal article" date="2018" name="Plant J.">
        <title>Genome sequences of Chlorella sorokiniana UTEX 1602 and Micractinium conductrix SAG 241.80: implications to maltose excretion by a green alga.</title>
        <authorList>
            <person name="Arriola M.B."/>
            <person name="Velmurugan N."/>
            <person name="Zhang Y."/>
            <person name="Plunkett M.H."/>
            <person name="Hondzo H."/>
            <person name="Barney B.M."/>
        </authorList>
    </citation>
    <scope>NUCLEOTIDE SEQUENCE [LARGE SCALE GENOMIC DNA]</scope>
    <source>
        <strain evidence="4">UTEX 1602</strain>
    </source>
</reference>
<evidence type="ECO:0000256" key="2">
    <source>
        <dbReference type="SAM" id="MobiDB-lite"/>
    </source>
</evidence>
<dbReference type="GO" id="GO:0005930">
    <property type="term" value="C:axoneme"/>
    <property type="evidence" value="ECO:0007669"/>
    <property type="project" value="UniProtKB-SubCell"/>
</dbReference>
<feature type="compositionally biased region" description="Gly residues" evidence="2">
    <location>
        <begin position="307"/>
        <end position="317"/>
    </location>
</feature>
<dbReference type="Gene3D" id="3.80.10.10">
    <property type="entry name" value="Ribonuclease Inhibitor"/>
    <property type="match status" value="4"/>
</dbReference>
<dbReference type="GO" id="GO:0019005">
    <property type="term" value="C:SCF ubiquitin ligase complex"/>
    <property type="evidence" value="ECO:0007669"/>
    <property type="project" value="TreeGrafter"/>
</dbReference>
<evidence type="ECO:0000256" key="1">
    <source>
        <dbReference type="ARBA" id="ARBA00004430"/>
    </source>
</evidence>
<dbReference type="InterPro" id="IPR006553">
    <property type="entry name" value="Leu-rich_rpt_Cys-con_subtyp"/>
</dbReference>
<dbReference type="SUPFAM" id="SSF52047">
    <property type="entry name" value="RNI-like"/>
    <property type="match status" value="2"/>
</dbReference>
<dbReference type="SMART" id="SM00367">
    <property type="entry name" value="LRR_CC"/>
    <property type="match status" value="7"/>
</dbReference>
<dbReference type="InterPro" id="IPR032675">
    <property type="entry name" value="LRR_dom_sf"/>
</dbReference>
<comment type="subcellular location">
    <subcellularLocation>
        <location evidence="1">Cytoplasm</location>
        <location evidence="1">Cytoskeleton</location>
        <location evidence="1">Cilium axoneme</location>
    </subcellularLocation>
</comment>
<feature type="region of interest" description="Disordered" evidence="2">
    <location>
        <begin position="297"/>
        <end position="337"/>
    </location>
</feature>
<evidence type="ECO:0000313" key="3">
    <source>
        <dbReference type="EMBL" id="PRW56858.1"/>
    </source>
</evidence>
<dbReference type="PANTHER" id="PTHR13318">
    <property type="entry name" value="PARTNER OF PAIRED, ISOFORM B-RELATED"/>
    <property type="match status" value="1"/>
</dbReference>
<feature type="region of interest" description="Disordered" evidence="2">
    <location>
        <begin position="852"/>
        <end position="891"/>
    </location>
</feature>
<evidence type="ECO:0000313" key="4">
    <source>
        <dbReference type="Proteomes" id="UP000239899"/>
    </source>
</evidence>
<name>A0A2P6TS21_CHLSO</name>
<dbReference type="AlphaFoldDB" id="A0A2P6TS21"/>
<dbReference type="STRING" id="3076.A0A2P6TS21"/>
<gene>
    <name evidence="3" type="ORF">C2E21_4685</name>
</gene>